<dbReference type="GO" id="GO:0016787">
    <property type="term" value="F:hydrolase activity"/>
    <property type="evidence" value="ECO:0007669"/>
    <property type="project" value="UniProtKB-KW"/>
</dbReference>
<evidence type="ECO:0000256" key="6">
    <source>
        <dbReference type="RuleBase" id="RU365002"/>
    </source>
</evidence>
<dbReference type="PANTHER" id="PTHR21314">
    <property type="entry name" value="QUEUOSINE 5'-PHOSPHATE N-GLYCOSYLASE_HYDROLASE-RELATED"/>
    <property type="match status" value="1"/>
</dbReference>
<evidence type="ECO:0000256" key="2">
    <source>
        <dbReference type="ARBA" id="ARBA00035119"/>
    </source>
</evidence>
<comment type="function">
    <text evidence="6">Catalyzes the hydrolysis of queuosine 5'-phosphate, releasing the nucleobase queuine (q). Is required for salvage of queuine from exogenous queuosine (Q) that is imported and then converted to queuosine 5'-phosphate intracellularly.</text>
</comment>
<dbReference type="EC" id="3.2.2.-" evidence="6"/>
<dbReference type="GO" id="GO:0006400">
    <property type="term" value="P:tRNA modification"/>
    <property type="evidence" value="ECO:0007669"/>
    <property type="project" value="TreeGrafter"/>
</dbReference>
<dbReference type="Proteomes" id="UP001150569">
    <property type="component" value="Unassembled WGS sequence"/>
</dbReference>
<evidence type="ECO:0000256" key="1">
    <source>
        <dbReference type="ARBA" id="ARBA00022801"/>
    </source>
</evidence>
<protein>
    <recommendedName>
        <fullName evidence="3 6">Queuosine 5'-phosphate N-glycosylase/hydrolase</fullName>
        <ecNumber evidence="6">3.2.2.-</ecNumber>
    </recommendedName>
    <alternativeName>
        <fullName evidence="4 6">Queuosine-nucleotide N-glycosylase/hydrolase</fullName>
    </alternativeName>
</protein>
<gene>
    <name evidence="7" type="ORF">IWQ60_006504</name>
</gene>
<keyword evidence="1 6" id="KW-0378">Hydrolase</keyword>
<organism evidence="7 8">
    <name type="scientific">Tieghemiomyces parasiticus</name>
    <dbReference type="NCBI Taxonomy" id="78921"/>
    <lineage>
        <taxon>Eukaryota</taxon>
        <taxon>Fungi</taxon>
        <taxon>Fungi incertae sedis</taxon>
        <taxon>Zoopagomycota</taxon>
        <taxon>Kickxellomycotina</taxon>
        <taxon>Dimargaritomycetes</taxon>
        <taxon>Dimargaritales</taxon>
        <taxon>Dimargaritaceae</taxon>
        <taxon>Tieghemiomyces</taxon>
    </lineage>
</organism>
<evidence type="ECO:0000256" key="3">
    <source>
        <dbReference type="ARBA" id="ARBA00035306"/>
    </source>
</evidence>
<proteinExistence type="inferred from homology"/>
<dbReference type="AlphaFoldDB" id="A0A9W8A483"/>
<evidence type="ECO:0000313" key="7">
    <source>
        <dbReference type="EMBL" id="KAJ1922477.1"/>
    </source>
</evidence>
<name>A0A9W8A483_9FUNG</name>
<accession>A0A9W8A483</accession>
<evidence type="ECO:0000256" key="5">
    <source>
        <dbReference type="ARBA" id="ARBA00048204"/>
    </source>
</evidence>
<reference evidence="7" key="1">
    <citation type="submission" date="2022-07" db="EMBL/GenBank/DDBJ databases">
        <title>Phylogenomic reconstructions and comparative analyses of Kickxellomycotina fungi.</title>
        <authorList>
            <person name="Reynolds N.K."/>
            <person name="Stajich J.E."/>
            <person name="Barry K."/>
            <person name="Grigoriev I.V."/>
            <person name="Crous P."/>
            <person name="Smith M.E."/>
        </authorList>
    </citation>
    <scope>NUCLEOTIDE SEQUENCE</scope>
    <source>
        <strain evidence="7">RSA 861</strain>
    </source>
</reference>
<dbReference type="EMBL" id="JANBPT010000392">
    <property type="protein sequence ID" value="KAJ1922477.1"/>
    <property type="molecule type" value="Genomic_DNA"/>
</dbReference>
<evidence type="ECO:0000313" key="8">
    <source>
        <dbReference type="Proteomes" id="UP001150569"/>
    </source>
</evidence>
<dbReference type="PANTHER" id="PTHR21314:SF0">
    <property type="entry name" value="QUEUOSINE 5'-PHOSPHATE N-GLYCOSYLASE_HYDROLASE"/>
    <property type="match status" value="1"/>
</dbReference>
<dbReference type="InterPro" id="IPR019438">
    <property type="entry name" value="Q_salvage"/>
</dbReference>
<keyword evidence="8" id="KW-1185">Reference proteome</keyword>
<comment type="similarity">
    <text evidence="2 6">Belongs to the QNG1 protein family.</text>
</comment>
<sequence length="391" mass="43515">MTVPNHAEPVTRSTAVTPCDHVRESAEFIAAHSRDITIPEAGIQLAARKLYTRFQRTPYARAVWKSHELNPQTNDARTVDWIFLIDTLNFSFWSDTHRPGQSGGEDETYAVRYRGRDYTGYWALCAAVNRALDEGLPCTTATFMATADDATWANIFRSATAETIPLFETRLRVVREAGRVLLANYDGSFTNFLCPPASNGSLAPATAQPNDAPTTVARVLDAFPSYRDVASFHGRTVWFCKRAQILVADLWACFDNTGYGAFTRIDDLTMFADYRVPQALVHIGALQYSERLRCLLSGGTATTGFQPTFEVLAPGSREEIEIRGNAILAVERLCQAIRTLVAQDNANSGGGKGPVVMVNPILLDFYLWDLAKEQTDQLAYIPIHRTRTHFY</sequence>
<evidence type="ECO:0000256" key="4">
    <source>
        <dbReference type="ARBA" id="ARBA00035393"/>
    </source>
</evidence>
<dbReference type="Pfam" id="PF10343">
    <property type="entry name" value="Q_salvage"/>
    <property type="match status" value="1"/>
</dbReference>
<dbReference type="OrthoDB" id="416777at2759"/>
<comment type="caution">
    <text evidence="7">The sequence shown here is derived from an EMBL/GenBank/DDBJ whole genome shotgun (WGS) entry which is preliminary data.</text>
</comment>
<comment type="catalytic activity">
    <reaction evidence="5 6">
        <text>queuosine 5'-phosphate + H2O = queuine + D-ribose 5-phosphate</text>
        <dbReference type="Rhea" id="RHEA:75387"/>
        <dbReference type="ChEBI" id="CHEBI:15377"/>
        <dbReference type="ChEBI" id="CHEBI:17433"/>
        <dbReference type="ChEBI" id="CHEBI:78346"/>
        <dbReference type="ChEBI" id="CHEBI:194371"/>
    </reaction>
    <physiologicalReaction direction="left-to-right" evidence="5 6">
        <dbReference type="Rhea" id="RHEA:75388"/>
    </physiologicalReaction>
</comment>